<dbReference type="EMBL" id="JAHRIP010026796">
    <property type="protein sequence ID" value="MEQ2290036.1"/>
    <property type="molecule type" value="Genomic_DNA"/>
</dbReference>
<dbReference type="Proteomes" id="UP001469553">
    <property type="component" value="Unassembled WGS sequence"/>
</dbReference>
<organism evidence="1 2">
    <name type="scientific">Ameca splendens</name>
    <dbReference type="NCBI Taxonomy" id="208324"/>
    <lineage>
        <taxon>Eukaryota</taxon>
        <taxon>Metazoa</taxon>
        <taxon>Chordata</taxon>
        <taxon>Craniata</taxon>
        <taxon>Vertebrata</taxon>
        <taxon>Euteleostomi</taxon>
        <taxon>Actinopterygii</taxon>
        <taxon>Neopterygii</taxon>
        <taxon>Teleostei</taxon>
        <taxon>Neoteleostei</taxon>
        <taxon>Acanthomorphata</taxon>
        <taxon>Ovalentaria</taxon>
        <taxon>Atherinomorphae</taxon>
        <taxon>Cyprinodontiformes</taxon>
        <taxon>Goodeidae</taxon>
        <taxon>Ameca</taxon>
    </lineage>
</organism>
<name>A0ABV0Y8M3_9TELE</name>
<sequence>MHKSLQFLLIKVSSLEQQSEFVLAAVFIKLRKTRIKEQLLCTAMPERTRLFHMFLIWTSRRVSLIFLSSLEILISVALQTVNSFLVQVVDGEVKNTLDQSYENSPHPILFCTS</sequence>
<gene>
    <name evidence="1" type="ORF">AMECASPLE_039247</name>
</gene>
<reference evidence="1 2" key="1">
    <citation type="submission" date="2021-06" db="EMBL/GenBank/DDBJ databases">
        <authorList>
            <person name="Palmer J.M."/>
        </authorList>
    </citation>
    <scope>NUCLEOTIDE SEQUENCE [LARGE SCALE GENOMIC DNA]</scope>
    <source>
        <strain evidence="1 2">AS_MEX2019</strain>
        <tissue evidence="1">Muscle</tissue>
    </source>
</reference>
<evidence type="ECO:0000313" key="2">
    <source>
        <dbReference type="Proteomes" id="UP001469553"/>
    </source>
</evidence>
<proteinExistence type="predicted"/>
<protein>
    <submittedName>
        <fullName evidence="1">Uncharacterized protein</fullName>
    </submittedName>
</protein>
<comment type="caution">
    <text evidence="1">The sequence shown here is derived from an EMBL/GenBank/DDBJ whole genome shotgun (WGS) entry which is preliminary data.</text>
</comment>
<keyword evidence="2" id="KW-1185">Reference proteome</keyword>
<accession>A0ABV0Y8M3</accession>
<evidence type="ECO:0000313" key="1">
    <source>
        <dbReference type="EMBL" id="MEQ2290036.1"/>
    </source>
</evidence>